<dbReference type="EMBL" id="CP114769">
    <property type="protein sequence ID" value="WBA44274.1"/>
    <property type="molecule type" value="Genomic_DNA"/>
</dbReference>
<evidence type="ECO:0000313" key="3">
    <source>
        <dbReference type="Proteomes" id="UP001211005"/>
    </source>
</evidence>
<evidence type="ECO:0000313" key="2">
    <source>
        <dbReference type="EMBL" id="WBA44274.1"/>
    </source>
</evidence>
<feature type="compositionally biased region" description="Basic and acidic residues" evidence="1">
    <location>
        <begin position="8"/>
        <end position="20"/>
    </location>
</feature>
<feature type="region of interest" description="Disordered" evidence="1">
    <location>
        <begin position="1"/>
        <end position="20"/>
    </location>
</feature>
<organism evidence="2 3">
    <name type="scientific">Hymenobacter canadensis</name>
    <dbReference type="NCBI Taxonomy" id="2999067"/>
    <lineage>
        <taxon>Bacteria</taxon>
        <taxon>Pseudomonadati</taxon>
        <taxon>Bacteroidota</taxon>
        <taxon>Cytophagia</taxon>
        <taxon>Cytophagales</taxon>
        <taxon>Hymenobacteraceae</taxon>
        <taxon>Hymenobacter</taxon>
    </lineage>
</organism>
<proteinExistence type="predicted"/>
<geneLocation type="plasmid" evidence="2 3">
    <name>unnamed2</name>
</geneLocation>
<name>A0ABY7LXG2_9BACT</name>
<accession>A0ABY7LXG2</accession>
<keyword evidence="3" id="KW-1185">Reference proteome</keyword>
<protein>
    <recommendedName>
        <fullName evidence="4">Transposase</fullName>
    </recommendedName>
</protein>
<sequence length="53" mass="6036">MATSLHVSKPDKRRKYDDASKTEALRLAGKSHSPQAAARQLGISKKLRYRRQQ</sequence>
<dbReference type="Proteomes" id="UP001211005">
    <property type="component" value="Plasmid unnamed2"/>
</dbReference>
<evidence type="ECO:0000256" key="1">
    <source>
        <dbReference type="SAM" id="MobiDB-lite"/>
    </source>
</evidence>
<evidence type="ECO:0008006" key="4">
    <source>
        <dbReference type="Google" id="ProtNLM"/>
    </source>
</evidence>
<gene>
    <name evidence="2" type="ORF">O3303_21605</name>
</gene>
<reference evidence="2 3" key="1">
    <citation type="submission" date="2022-12" db="EMBL/GenBank/DDBJ databases">
        <title>Hymenobacter canadensis sp. nov. isolated from lake water of the Cambridge Bay, Canada.</title>
        <authorList>
            <person name="Kim W.H."/>
            <person name="Lee Y.M."/>
        </authorList>
    </citation>
    <scope>NUCLEOTIDE SEQUENCE [LARGE SCALE GENOMIC DNA]</scope>
    <source>
        <strain evidence="2 3">PAMC 29467</strain>
        <plasmid evidence="2 3">unnamed2</plasmid>
    </source>
</reference>
<feature type="region of interest" description="Disordered" evidence="1">
    <location>
        <begin position="26"/>
        <end position="53"/>
    </location>
</feature>
<dbReference type="RefSeq" id="WP_269562292.1">
    <property type="nucleotide sequence ID" value="NZ_CP114769.1"/>
</dbReference>
<keyword evidence="2" id="KW-0614">Plasmid</keyword>